<sequence>MDRGTGRVHGNGNGNGNGDTGEAAAAARHARFGRLPEPVRAEDMVEERPAAAPDPARHAYDPDEWLVRYCL</sequence>
<keyword evidence="3" id="KW-1185">Reference proteome</keyword>
<evidence type="ECO:0000313" key="3">
    <source>
        <dbReference type="Proteomes" id="UP001501455"/>
    </source>
</evidence>
<protein>
    <submittedName>
        <fullName evidence="2">Uncharacterized protein</fullName>
    </submittedName>
</protein>
<name>A0ABP6UHI2_9ACTN</name>
<dbReference type="EMBL" id="BAAAXF010000090">
    <property type="protein sequence ID" value="GAA3506345.1"/>
    <property type="molecule type" value="Genomic_DNA"/>
</dbReference>
<accession>A0ABP6UHI2</accession>
<comment type="caution">
    <text evidence="2">The sequence shown here is derived from an EMBL/GenBank/DDBJ whole genome shotgun (WGS) entry which is preliminary data.</text>
</comment>
<feature type="compositionally biased region" description="Gly residues" evidence="1">
    <location>
        <begin position="7"/>
        <end position="19"/>
    </location>
</feature>
<feature type="compositionally biased region" description="Basic and acidic residues" evidence="1">
    <location>
        <begin position="37"/>
        <end position="58"/>
    </location>
</feature>
<gene>
    <name evidence="2" type="ORF">GCM10019016_134600</name>
</gene>
<feature type="region of interest" description="Disordered" evidence="1">
    <location>
        <begin position="1"/>
        <end position="58"/>
    </location>
</feature>
<reference evidence="3" key="1">
    <citation type="journal article" date="2019" name="Int. J. Syst. Evol. Microbiol.">
        <title>The Global Catalogue of Microorganisms (GCM) 10K type strain sequencing project: providing services to taxonomists for standard genome sequencing and annotation.</title>
        <authorList>
            <consortium name="The Broad Institute Genomics Platform"/>
            <consortium name="The Broad Institute Genome Sequencing Center for Infectious Disease"/>
            <person name="Wu L."/>
            <person name="Ma J."/>
        </authorList>
    </citation>
    <scope>NUCLEOTIDE SEQUENCE [LARGE SCALE GENOMIC DNA]</scope>
    <source>
        <strain evidence="3">JCM 4816</strain>
    </source>
</reference>
<proteinExistence type="predicted"/>
<dbReference type="RefSeq" id="WP_345586321.1">
    <property type="nucleotide sequence ID" value="NZ_BAAAXF010000090.1"/>
</dbReference>
<organism evidence="2 3">
    <name type="scientific">Streptomyces prasinosporus</name>
    <dbReference type="NCBI Taxonomy" id="68256"/>
    <lineage>
        <taxon>Bacteria</taxon>
        <taxon>Bacillati</taxon>
        <taxon>Actinomycetota</taxon>
        <taxon>Actinomycetes</taxon>
        <taxon>Kitasatosporales</taxon>
        <taxon>Streptomycetaceae</taxon>
        <taxon>Streptomyces</taxon>
        <taxon>Streptomyces albogriseolus group</taxon>
    </lineage>
</organism>
<evidence type="ECO:0000313" key="2">
    <source>
        <dbReference type="EMBL" id="GAA3506345.1"/>
    </source>
</evidence>
<dbReference type="Proteomes" id="UP001501455">
    <property type="component" value="Unassembled WGS sequence"/>
</dbReference>
<evidence type="ECO:0000256" key="1">
    <source>
        <dbReference type="SAM" id="MobiDB-lite"/>
    </source>
</evidence>